<evidence type="ECO:0000256" key="2">
    <source>
        <dbReference type="ARBA" id="ARBA00022833"/>
    </source>
</evidence>
<feature type="binding site" evidence="6">
    <location>
        <position position="104"/>
    </location>
    <ligand>
        <name>Zn(2+)</name>
        <dbReference type="ChEBI" id="CHEBI:29105"/>
        <label>2</label>
    </ligand>
</feature>
<evidence type="ECO:0000256" key="1">
    <source>
        <dbReference type="ARBA" id="ARBA00022723"/>
    </source>
</evidence>
<comment type="cofactor">
    <cofactor evidence="6">
        <name>Zn(2+)</name>
        <dbReference type="ChEBI" id="CHEBI:29105"/>
    </cofactor>
    <text evidence="6">Binds 2 Zn(2+) ions per subunit. One is catalytic and the other provides a structural contribution.</text>
</comment>
<feature type="binding site" evidence="6">
    <location>
        <position position="83"/>
    </location>
    <ligand>
        <name>Zn(2+)</name>
        <dbReference type="ChEBI" id="CHEBI:29105"/>
        <label>1</label>
        <note>catalytic</note>
    </ligand>
</feature>
<dbReference type="GO" id="GO:0008270">
    <property type="term" value="F:zinc ion binding"/>
    <property type="evidence" value="ECO:0007669"/>
    <property type="project" value="InterPro"/>
</dbReference>
<dbReference type="PIRSF" id="PIRSF001359">
    <property type="entry name" value="F_bP_aldolase_II"/>
    <property type="match status" value="1"/>
</dbReference>
<dbReference type="PROSITE" id="PS00602">
    <property type="entry name" value="ALDOLASE_CLASS_II_1"/>
    <property type="match status" value="1"/>
</dbReference>
<feature type="binding site" evidence="5">
    <location>
        <begin position="209"/>
        <end position="211"/>
    </location>
    <ligand>
        <name>dihydroxyacetone phosphate</name>
        <dbReference type="ChEBI" id="CHEBI:57642"/>
    </ligand>
</feature>
<dbReference type="GO" id="GO:0030388">
    <property type="term" value="P:fructose 1,6-bisphosphate metabolic process"/>
    <property type="evidence" value="ECO:0007669"/>
    <property type="project" value="InterPro"/>
</dbReference>
<evidence type="ECO:0000313" key="8">
    <source>
        <dbReference type="Proteomes" id="UP000046155"/>
    </source>
</evidence>
<dbReference type="PANTHER" id="PTHR30304">
    <property type="entry name" value="D-TAGATOSE-1,6-BISPHOSPHATE ALDOLASE"/>
    <property type="match status" value="1"/>
</dbReference>
<evidence type="ECO:0000256" key="3">
    <source>
        <dbReference type="ARBA" id="ARBA00023239"/>
    </source>
</evidence>
<dbReference type="EC" id="4.1.2.13" evidence="7"/>
<dbReference type="GO" id="GO:0004332">
    <property type="term" value="F:fructose-bisphosphate aldolase activity"/>
    <property type="evidence" value="ECO:0007669"/>
    <property type="project" value="UniProtKB-EC"/>
</dbReference>
<keyword evidence="8" id="KW-1185">Reference proteome</keyword>
<feature type="binding site" evidence="5">
    <location>
        <position position="181"/>
    </location>
    <ligand>
        <name>dihydroxyacetone phosphate</name>
        <dbReference type="ChEBI" id="CHEBI:57642"/>
    </ligand>
</feature>
<dbReference type="InterPro" id="IPR050246">
    <property type="entry name" value="Class_II_FBP_aldolase"/>
</dbReference>
<feature type="binding site" evidence="6">
    <location>
        <position position="134"/>
    </location>
    <ligand>
        <name>Zn(2+)</name>
        <dbReference type="ChEBI" id="CHEBI:29105"/>
        <label>2</label>
    </ligand>
</feature>
<feature type="binding site" evidence="6">
    <location>
        <position position="208"/>
    </location>
    <ligand>
        <name>Zn(2+)</name>
        <dbReference type="ChEBI" id="CHEBI:29105"/>
        <label>1</label>
        <note>catalytic</note>
    </ligand>
</feature>
<evidence type="ECO:0000256" key="5">
    <source>
        <dbReference type="PIRSR" id="PIRSR001359-2"/>
    </source>
</evidence>
<dbReference type="InterPro" id="IPR000771">
    <property type="entry name" value="FBA_II"/>
</dbReference>
<dbReference type="NCBIfam" id="NF009497">
    <property type="entry name" value="PRK12857.1"/>
    <property type="match status" value="1"/>
</dbReference>
<dbReference type="PANTHER" id="PTHR30304:SF0">
    <property type="entry name" value="D-TAGATOSE-1,6-BISPHOSPHATE ALDOLASE SUBUNIT GATY-RELATED"/>
    <property type="match status" value="1"/>
</dbReference>
<dbReference type="EMBL" id="CDRZ01000266">
    <property type="protein sequence ID" value="CEO89967.1"/>
    <property type="molecule type" value="Genomic_DNA"/>
</dbReference>
<dbReference type="Proteomes" id="UP000046155">
    <property type="component" value="Unassembled WGS sequence"/>
</dbReference>
<evidence type="ECO:0000256" key="4">
    <source>
        <dbReference type="PIRSR" id="PIRSR001359-1"/>
    </source>
</evidence>
<sequence>MSLVTISELLTRAEAGGYAVGAFNCNNMEIVQAIISAAEVERSPVIIQASQGAIKYAGLGYITSLVREAALFSEVPVALHLDHGTDFQQVVNCLRSGFTSVMFDGSHLPLEENIKMTRKVVEVAHAAGIAVEGELGRLRGIEDEISVSERDAFFTDPQEAVTFVQETGIDALAPSIGTAHGRYRGKPELDFERLHRIRELTGVPLVLHGSSGVPGEDIRRAIELGVRKVNIDTDIRQAFVEEIRRVLASDPDQIDPRKVLGPARTRATEVIREKIRLFGSNGKA</sequence>
<evidence type="ECO:0000256" key="6">
    <source>
        <dbReference type="PIRSR" id="PIRSR001359-3"/>
    </source>
</evidence>
<dbReference type="Gene3D" id="3.20.20.70">
    <property type="entry name" value="Aldolase class I"/>
    <property type="match status" value="1"/>
</dbReference>
<dbReference type="NCBIfam" id="TIGR00167">
    <property type="entry name" value="cbbA"/>
    <property type="match status" value="1"/>
</dbReference>
<dbReference type="InterPro" id="IPR011289">
    <property type="entry name" value="Fruc_bis_ald_class-2"/>
</dbReference>
<evidence type="ECO:0000313" key="7">
    <source>
        <dbReference type="EMBL" id="CEO89967.1"/>
    </source>
</evidence>
<gene>
    <name evidence="7" type="primary">fba</name>
    <name evidence="7" type="ORF">SSCH_670026</name>
</gene>
<dbReference type="InterPro" id="IPR013785">
    <property type="entry name" value="Aldolase_TIM"/>
</dbReference>
<feature type="binding site" evidence="5">
    <location>
        <begin position="230"/>
        <end position="233"/>
    </location>
    <ligand>
        <name>dihydroxyacetone phosphate</name>
        <dbReference type="ChEBI" id="CHEBI:57642"/>
    </ligand>
</feature>
<dbReference type="Pfam" id="PF01116">
    <property type="entry name" value="F_bP_aldolase"/>
    <property type="match status" value="1"/>
</dbReference>
<dbReference type="OrthoDB" id="9803995at2"/>
<name>A0A0B7MQI2_9FIRM</name>
<dbReference type="SUPFAM" id="SSF51569">
    <property type="entry name" value="Aldolase"/>
    <property type="match status" value="1"/>
</dbReference>
<feature type="active site" description="Proton donor" evidence="4">
    <location>
        <position position="82"/>
    </location>
</feature>
<organism evidence="7 8">
    <name type="scientific">Syntrophaceticus schinkii</name>
    <dbReference type="NCBI Taxonomy" id="499207"/>
    <lineage>
        <taxon>Bacteria</taxon>
        <taxon>Bacillati</taxon>
        <taxon>Bacillota</taxon>
        <taxon>Clostridia</taxon>
        <taxon>Thermoanaerobacterales</taxon>
        <taxon>Thermoanaerobacterales Family III. Incertae Sedis</taxon>
        <taxon>Syntrophaceticus</taxon>
    </lineage>
</organism>
<proteinExistence type="predicted"/>
<dbReference type="GO" id="GO:0006096">
    <property type="term" value="P:glycolytic process"/>
    <property type="evidence" value="ECO:0007669"/>
    <property type="project" value="InterPro"/>
</dbReference>
<dbReference type="AlphaFoldDB" id="A0A0B7MQI2"/>
<reference evidence="8" key="1">
    <citation type="submission" date="2015-01" db="EMBL/GenBank/DDBJ databases">
        <authorList>
            <person name="Manzoor Shahid"/>
            <person name="Zubair Saima"/>
        </authorList>
    </citation>
    <scope>NUCLEOTIDE SEQUENCE [LARGE SCALE GENOMIC DNA]</scope>
    <source>
        <strain evidence="8">Sp3</strain>
    </source>
</reference>
<dbReference type="NCBIfam" id="TIGR01859">
    <property type="entry name" value="fruc_bis_ald"/>
    <property type="match status" value="1"/>
</dbReference>
<accession>A0A0B7MQI2</accession>
<dbReference type="CDD" id="cd00947">
    <property type="entry name" value="TBP_aldolase_IIB"/>
    <property type="match status" value="1"/>
</dbReference>
<keyword evidence="1 6" id="KW-0479">Metal-binding</keyword>
<keyword evidence="3 7" id="KW-0456">Lyase</keyword>
<feature type="binding site" evidence="6">
    <location>
        <position position="180"/>
    </location>
    <ligand>
        <name>Zn(2+)</name>
        <dbReference type="ChEBI" id="CHEBI:29105"/>
        <label>1</label>
        <note>catalytic</note>
    </ligand>
</feature>
<keyword evidence="2 6" id="KW-0862">Zinc</keyword>
<protein>
    <submittedName>
        <fullName evidence="7">Fructose-bisphosphate aldolase</fullName>
        <ecNumber evidence="7">4.1.2.13</ecNumber>
    </submittedName>
</protein>
<dbReference type="RefSeq" id="WP_044665796.1">
    <property type="nucleotide sequence ID" value="NZ_CDRZ01000266.1"/>
</dbReference>